<dbReference type="AlphaFoldDB" id="A0AAV7SHY6"/>
<gene>
    <name evidence="2" type="ORF">NDU88_004157</name>
</gene>
<feature type="region of interest" description="Disordered" evidence="1">
    <location>
        <begin position="1"/>
        <end position="20"/>
    </location>
</feature>
<dbReference type="Proteomes" id="UP001066276">
    <property type="component" value="Chromosome 4_2"/>
</dbReference>
<accession>A0AAV7SHY6</accession>
<organism evidence="2 3">
    <name type="scientific">Pleurodeles waltl</name>
    <name type="common">Iberian ribbed newt</name>
    <dbReference type="NCBI Taxonomy" id="8319"/>
    <lineage>
        <taxon>Eukaryota</taxon>
        <taxon>Metazoa</taxon>
        <taxon>Chordata</taxon>
        <taxon>Craniata</taxon>
        <taxon>Vertebrata</taxon>
        <taxon>Euteleostomi</taxon>
        <taxon>Amphibia</taxon>
        <taxon>Batrachia</taxon>
        <taxon>Caudata</taxon>
        <taxon>Salamandroidea</taxon>
        <taxon>Salamandridae</taxon>
        <taxon>Pleurodelinae</taxon>
        <taxon>Pleurodeles</taxon>
    </lineage>
</organism>
<dbReference type="EMBL" id="JANPWB010000008">
    <property type="protein sequence ID" value="KAJ1163703.1"/>
    <property type="molecule type" value="Genomic_DNA"/>
</dbReference>
<evidence type="ECO:0000313" key="3">
    <source>
        <dbReference type="Proteomes" id="UP001066276"/>
    </source>
</evidence>
<sequence length="73" mass="8272">MNEEEGEDGGGDERSISLAPPLMQEASPRDLWSPVLNFSAPPDEAGSLNVNWVFVENMMLSRRSWRNYRLFTA</sequence>
<comment type="caution">
    <text evidence="2">The sequence shown here is derived from an EMBL/GenBank/DDBJ whole genome shotgun (WGS) entry which is preliminary data.</text>
</comment>
<evidence type="ECO:0000313" key="2">
    <source>
        <dbReference type="EMBL" id="KAJ1163703.1"/>
    </source>
</evidence>
<reference evidence="2" key="1">
    <citation type="journal article" date="2022" name="bioRxiv">
        <title>Sequencing and chromosome-scale assembly of the giantPleurodeles waltlgenome.</title>
        <authorList>
            <person name="Brown T."/>
            <person name="Elewa A."/>
            <person name="Iarovenko S."/>
            <person name="Subramanian E."/>
            <person name="Araus A.J."/>
            <person name="Petzold A."/>
            <person name="Susuki M."/>
            <person name="Suzuki K.-i.T."/>
            <person name="Hayashi T."/>
            <person name="Toyoda A."/>
            <person name="Oliveira C."/>
            <person name="Osipova E."/>
            <person name="Leigh N.D."/>
            <person name="Simon A."/>
            <person name="Yun M.H."/>
        </authorList>
    </citation>
    <scope>NUCLEOTIDE SEQUENCE</scope>
    <source>
        <strain evidence="2">20211129_DDA</strain>
        <tissue evidence="2">Liver</tissue>
    </source>
</reference>
<name>A0AAV7SHY6_PLEWA</name>
<proteinExistence type="predicted"/>
<keyword evidence="3" id="KW-1185">Reference proteome</keyword>
<evidence type="ECO:0000256" key="1">
    <source>
        <dbReference type="SAM" id="MobiDB-lite"/>
    </source>
</evidence>
<feature type="compositionally biased region" description="Acidic residues" evidence="1">
    <location>
        <begin position="1"/>
        <end position="10"/>
    </location>
</feature>
<protein>
    <submittedName>
        <fullName evidence="2">Uncharacterized protein</fullName>
    </submittedName>
</protein>